<proteinExistence type="predicted"/>
<evidence type="ECO:0000313" key="2">
    <source>
        <dbReference type="Proteomes" id="UP000365705"/>
    </source>
</evidence>
<reference evidence="1 2" key="1">
    <citation type="submission" date="2019-06" db="EMBL/GenBank/DDBJ databases">
        <authorList>
            <person name="Rodrigo-Torres L."/>
            <person name="Arahal R. D."/>
            <person name="Lucena T."/>
        </authorList>
    </citation>
    <scope>NUCLEOTIDE SEQUENCE [LARGE SCALE GENOMIC DNA]</scope>
    <source>
        <strain evidence="1 2">INIA P508</strain>
    </source>
</reference>
<dbReference type="Proteomes" id="UP000365705">
    <property type="component" value="Unassembled WGS sequence"/>
</dbReference>
<gene>
    <name evidence="1" type="ORF">LMUP508_00897</name>
</gene>
<dbReference type="AlphaFoldDB" id="A0A508YK20"/>
<name>A0A508YK20_LIMMU</name>
<protein>
    <submittedName>
        <fullName evidence="1">Uncharacterized protein</fullName>
    </submittedName>
</protein>
<dbReference type="EMBL" id="CABFNH010000010">
    <property type="protein sequence ID" value="VTZ89772.1"/>
    <property type="molecule type" value="Genomic_DNA"/>
</dbReference>
<organism evidence="1 2">
    <name type="scientific">Limosilactobacillus mucosae</name>
    <name type="common">Lactobacillus mucosae</name>
    <dbReference type="NCBI Taxonomy" id="97478"/>
    <lineage>
        <taxon>Bacteria</taxon>
        <taxon>Bacillati</taxon>
        <taxon>Bacillota</taxon>
        <taxon>Bacilli</taxon>
        <taxon>Lactobacillales</taxon>
        <taxon>Lactobacillaceae</taxon>
        <taxon>Limosilactobacillus</taxon>
    </lineage>
</organism>
<evidence type="ECO:0000313" key="1">
    <source>
        <dbReference type="EMBL" id="VTZ89772.1"/>
    </source>
</evidence>
<accession>A0A508YK20</accession>
<sequence>MRMGSKISFYSESKRRYNPHTSKYEGGTELVATRYGNVTDVGTNRSVELFGKYDQRAKTIRFSEPVTVSWSYLTIDDGPVKYRLNTERRPLKGVSLIVGEG</sequence>